<evidence type="ECO:0000259" key="2">
    <source>
        <dbReference type="SMART" id="SM00849"/>
    </source>
</evidence>
<dbReference type="SMART" id="SM00849">
    <property type="entry name" value="Lactamase_B"/>
    <property type="match status" value="1"/>
</dbReference>
<dbReference type="FunFam" id="3.60.15.10:FF:000033">
    <property type="entry name" value="MBL fold metallo-hydrolase"/>
    <property type="match status" value="1"/>
</dbReference>
<dbReference type="GO" id="GO:0050313">
    <property type="term" value="F:sulfur dioxygenase activity"/>
    <property type="evidence" value="ECO:0007669"/>
    <property type="project" value="InterPro"/>
</dbReference>
<sequence length="286" mass="31455">MKPQIEAFFDDATWTVSYVVFDEPGGHCAVVDSVLDYDPKSGRTRTRSADKIVAFVQSQGLTVQWILETHAHADHLSAAHYLRDKLGGKIAIGASITQVQDVFKKVFHLEPEFRPDGSQFDQLLHNNEVFHIGQLEAQAVAVPGHTPACMAYQVGDAVFVGDTLFMPDVGTARCDFPGGNAHTLYQSVRKLLSLPDETRLFMCHDYPPAGRAVAWQTTVADQRAKNIHVHDGVSEEAFVALRTQRDATLEMPVLILPSVQVNIRAGEMPPPEANGVTYLKIPVNAL</sequence>
<dbReference type="InterPro" id="IPR001279">
    <property type="entry name" value="Metallo-B-lactamas"/>
</dbReference>
<evidence type="ECO:0000313" key="4">
    <source>
        <dbReference type="Proteomes" id="UP000321485"/>
    </source>
</evidence>
<dbReference type="Gene3D" id="3.60.15.10">
    <property type="entry name" value="Ribonuclease Z/Hydroxyacylglutathione hydrolase-like"/>
    <property type="match status" value="1"/>
</dbReference>
<dbReference type="InterPro" id="IPR036866">
    <property type="entry name" value="RibonucZ/Hydroxyglut_hydro"/>
</dbReference>
<name>A0A561XQ24_ACIDE</name>
<dbReference type="Pfam" id="PF00753">
    <property type="entry name" value="Lactamase_B"/>
    <property type="match status" value="1"/>
</dbReference>
<dbReference type="SUPFAM" id="SSF56281">
    <property type="entry name" value="Metallo-hydrolase/oxidoreductase"/>
    <property type="match status" value="1"/>
</dbReference>
<protein>
    <submittedName>
        <fullName evidence="3">Glyoxylase-like metal-dependent hydrolase (Beta-lactamase superfamily II)</fullName>
    </submittedName>
</protein>
<dbReference type="GO" id="GO:0070813">
    <property type="term" value="P:hydrogen sulfide metabolic process"/>
    <property type="evidence" value="ECO:0007669"/>
    <property type="project" value="TreeGrafter"/>
</dbReference>
<reference evidence="3 4" key="1">
    <citation type="journal article" date="2015" name="Stand. Genomic Sci.">
        <title>Genomic Encyclopedia of Bacterial and Archaeal Type Strains, Phase III: the genomes of soil and plant-associated and newly described type strains.</title>
        <authorList>
            <person name="Whitman W.B."/>
            <person name="Woyke T."/>
            <person name="Klenk H.P."/>
            <person name="Zhou Y."/>
            <person name="Lilburn T.G."/>
            <person name="Beck B.J."/>
            <person name="De Vos P."/>
            <person name="Vandamme P."/>
            <person name="Eisen J.A."/>
            <person name="Garrity G."/>
            <person name="Hugenholtz P."/>
            <person name="Kyrpides N.C."/>
        </authorList>
    </citation>
    <scope>NUCLEOTIDE SEQUENCE [LARGE SCALE GENOMIC DNA]</scope>
    <source>
        <strain evidence="3 4">DSM 64</strain>
    </source>
</reference>
<dbReference type="RefSeq" id="WP_146870921.1">
    <property type="nucleotide sequence ID" value="NZ_VJWE01000012.1"/>
</dbReference>
<dbReference type="EMBL" id="VJWE01000012">
    <property type="protein sequence ID" value="TWG38219.1"/>
    <property type="molecule type" value="Genomic_DNA"/>
</dbReference>
<evidence type="ECO:0000313" key="3">
    <source>
        <dbReference type="EMBL" id="TWG38219.1"/>
    </source>
</evidence>
<organism evidence="3 4">
    <name type="scientific">Acidovorax delafieldii</name>
    <name type="common">Pseudomonas delafieldii</name>
    <dbReference type="NCBI Taxonomy" id="47920"/>
    <lineage>
        <taxon>Bacteria</taxon>
        <taxon>Pseudomonadati</taxon>
        <taxon>Pseudomonadota</taxon>
        <taxon>Betaproteobacteria</taxon>
        <taxon>Burkholderiales</taxon>
        <taxon>Comamonadaceae</taxon>
        <taxon>Acidovorax</taxon>
    </lineage>
</organism>
<dbReference type="GO" id="GO:0006749">
    <property type="term" value="P:glutathione metabolic process"/>
    <property type="evidence" value="ECO:0007669"/>
    <property type="project" value="InterPro"/>
</dbReference>
<dbReference type="PANTHER" id="PTHR43084:SF1">
    <property type="entry name" value="PERSULFIDE DIOXYGENASE ETHE1, MITOCHONDRIAL"/>
    <property type="match status" value="1"/>
</dbReference>
<dbReference type="GO" id="GO:0046872">
    <property type="term" value="F:metal ion binding"/>
    <property type="evidence" value="ECO:0007669"/>
    <property type="project" value="UniProtKB-KW"/>
</dbReference>
<proteinExistence type="predicted"/>
<dbReference type="GeneID" id="51111224"/>
<evidence type="ECO:0000256" key="1">
    <source>
        <dbReference type="ARBA" id="ARBA00022723"/>
    </source>
</evidence>
<accession>A0A561XQ24</accession>
<keyword evidence="1" id="KW-0479">Metal-binding</keyword>
<keyword evidence="3" id="KW-0378">Hydrolase</keyword>
<dbReference type="GO" id="GO:0016787">
    <property type="term" value="F:hydrolase activity"/>
    <property type="evidence" value="ECO:0007669"/>
    <property type="project" value="UniProtKB-KW"/>
</dbReference>
<dbReference type="Proteomes" id="UP000321485">
    <property type="component" value="Unassembled WGS sequence"/>
</dbReference>
<dbReference type="PANTHER" id="PTHR43084">
    <property type="entry name" value="PERSULFIDE DIOXYGENASE ETHE1"/>
    <property type="match status" value="1"/>
</dbReference>
<dbReference type="InterPro" id="IPR044528">
    <property type="entry name" value="POD-like_MBL-fold"/>
</dbReference>
<comment type="caution">
    <text evidence="3">The sequence shown here is derived from an EMBL/GenBank/DDBJ whole genome shotgun (WGS) entry which is preliminary data.</text>
</comment>
<dbReference type="CDD" id="cd07724">
    <property type="entry name" value="POD-like_MBL-fold"/>
    <property type="match status" value="1"/>
</dbReference>
<gene>
    <name evidence="3" type="ORF">ATF69_2161</name>
</gene>
<dbReference type="InterPro" id="IPR051682">
    <property type="entry name" value="Mito_Persulfide_Diox"/>
</dbReference>
<dbReference type="AlphaFoldDB" id="A0A561XQ24"/>
<feature type="domain" description="Metallo-beta-lactamase" evidence="2">
    <location>
        <begin position="15"/>
        <end position="204"/>
    </location>
</feature>